<evidence type="ECO:0000259" key="1">
    <source>
        <dbReference type="PROSITE" id="PS50826"/>
    </source>
</evidence>
<organism evidence="2 3">
    <name type="scientific">Kryptolebias marmoratus</name>
    <name type="common">Mangrove killifish</name>
    <name type="synonym">Rivulus marmoratus</name>
    <dbReference type="NCBI Taxonomy" id="37003"/>
    <lineage>
        <taxon>Eukaryota</taxon>
        <taxon>Metazoa</taxon>
        <taxon>Chordata</taxon>
        <taxon>Craniata</taxon>
        <taxon>Vertebrata</taxon>
        <taxon>Euteleostomi</taxon>
        <taxon>Actinopterygii</taxon>
        <taxon>Neopterygii</taxon>
        <taxon>Teleostei</taxon>
        <taxon>Neoteleostei</taxon>
        <taxon>Acanthomorphata</taxon>
        <taxon>Ovalentaria</taxon>
        <taxon>Atherinomorphae</taxon>
        <taxon>Cyprinodontiformes</taxon>
        <taxon>Rivulidae</taxon>
        <taxon>Kryptolebias</taxon>
    </lineage>
</organism>
<evidence type="ECO:0000313" key="2">
    <source>
        <dbReference type="Ensembl" id="ENSKMAP00000013576.1"/>
    </source>
</evidence>
<proteinExistence type="predicted"/>
<dbReference type="PROSITE" id="PS50826">
    <property type="entry name" value="RUN"/>
    <property type="match status" value="1"/>
</dbReference>
<dbReference type="InterPro" id="IPR037213">
    <property type="entry name" value="Run_dom_sf"/>
</dbReference>
<dbReference type="OMA" id="NKPWSVV"/>
<name>A0A3Q3ABF3_KRYMA</name>
<reference evidence="2" key="2">
    <citation type="submission" date="2025-09" db="UniProtKB">
        <authorList>
            <consortium name="Ensembl"/>
        </authorList>
    </citation>
    <scope>IDENTIFICATION</scope>
</reference>
<protein>
    <recommendedName>
        <fullName evidence="1">RUN domain-containing protein</fullName>
    </recommendedName>
</protein>
<accession>A0A3Q3ABF3</accession>
<dbReference type="Ensembl" id="ENSKMAT00000013784.1">
    <property type="protein sequence ID" value="ENSKMAP00000013576.1"/>
    <property type="gene ID" value="ENSKMAG00000010196.1"/>
</dbReference>
<keyword evidence="3" id="KW-1185">Reference proteome</keyword>
<dbReference type="Proteomes" id="UP000264800">
    <property type="component" value="Unplaced"/>
</dbReference>
<dbReference type="AlphaFoldDB" id="A0A3Q3ABF3"/>
<dbReference type="PANTHER" id="PTHR15591:SF14">
    <property type="entry name" value="AP-4 COMPLEX ACCESSORY SUBUNIT RUSC2"/>
    <property type="match status" value="1"/>
</dbReference>
<dbReference type="InterPro" id="IPR004012">
    <property type="entry name" value="Run_dom"/>
</dbReference>
<dbReference type="InterPro" id="IPR047343">
    <property type="entry name" value="RUSC1_2"/>
</dbReference>
<sequence length="97" mass="10678">MSTGLLRSVSGAVDLIMAHFGRSRDPESKVRLGSSAHSPAVAGLVLEHLCPAIQGVLEDGLRDHKLDYVIGQCRNHAWKVVEISTRMGTRWHLHGWV</sequence>
<evidence type="ECO:0000313" key="3">
    <source>
        <dbReference type="Proteomes" id="UP000264800"/>
    </source>
</evidence>
<dbReference type="PANTHER" id="PTHR15591">
    <property type="entry name" value="RUN AND SH3 DOMAIN CONTAINING"/>
    <property type="match status" value="1"/>
</dbReference>
<dbReference type="Gene3D" id="1.20.58.900">
    <property type="match status" value="1"/>
</dbReference>
<reference evidence="2" key="1">
    <citation type="submission" date="2025-08" db="UniProtKB">
        <authorList>
            <consortium name="Ensembl"/>
        </authorList>
    </citation>
    <scope>IDENTIFICATION</scope>
</reference>
<dbReference type="GeneTree" id="ENSGT00900000141033"/>
<dbReference type="STRING" id="37003.ENSKMAP00000013576"/>
<dbReference type="GO" id="GO:0031410">
    <property type="term" value="C:cytoplasmic vesicle"/>
    <property type="evidence" value="ECO:0007669"/>
    <property type="project" value="TreeGrafter"/>
</dbReference>
<feature type="domain" description="RUN" evidence="1">
    <location>
        <begin position="40"/>
        <end position="97"/>
    </location>
</feature>